<evidence type="ECO:0000313" key="12">
    <source>
        <dbReference type="EMBL" id="PTI51907.1"/>
    </source>
</evidence>
<evidence type="ECO:0000256" key="5">
    <source>
        <dbReference type="ARBA" id="ARBA00022827"/>
    </source>
</evidence>
<keyword evidence="5 8" id="KW-0274">FAD</keyword>
<dbReference type="Pfam" id="PF03441">
    <property type="entry name" value="FAD_binding_7"/>
    <property type="match status" value="1"/>
</dbReference>
<feature type="binding site" evidence="8">
    <location>
        <position position="209"/>
    </location>
    <ligand>
        <name>FAD</name>
        <dbReference type="ChEBI" id="CHEBI:57692"/>
    </ligand>
</feature>
<evidence type="ECO:0000313" key="13">
    <source>
        <dbReference type="Proteomes" id="UP000240717"/>
    </source>
</evidence>
<feature type="site" description="Electron transfer via tryptophanyl radical" evidence="9">
    <location>
        <position position="343"/>
    </location>
</feature>
<dbReference type="InterPro" id="IPR018394">
    <property type="entry name" value="DNA_photolyase_1_CS_C"/>
</dbReference>
<gene>
    <name evidence="12" type="ORF">BU085_03445</name>
</gene>
<feature type="binding site" evidence="8">
    <location>
        <begin position="259"/>
        <end position="266"/>
    </location>
    <ligand>
        <name>FAD</name>
        <dbReference type="ChEBI" id="CHEBI:57692"/>
    </ligand>
</feature>
<feature type="site" description="Electron transfer via tryptophanyl radical" evidence="9">
    <location>
        <position position="366"/>
    </location>
</feature>
<dbReference type="PANTHER" id="PTHR11455:SF9">
    <property type="entry name" value="CRYPTOCHROME CIRCADIAN CLOCK 5 ISOFORM X1"/>
    <property type="match status" value="1"/>
</dbReference>
<comment type="similarity">
    <text evidence="10">Belongs to the DNA photolyase family.</text>
</comment>
<dbReference type="GO" id="GO:0071949">
    <property type="term" value="F:FAD binding"/>
    <property type="evidence" value="ECO:0007669"/>
    <property type="project" value="TreeGrafter"/>
</dbReference>
<evidence type="ECO:0000256" key="2">
    <source>
        <dbReference type="ARBA" id="ARBA00013149"/>
    </source>
</evidence>
<dbReference type="GO" id="GO:0009416">
    <property type="term" value="P:response to light stimulus"/>
    <property type="evidence" value="ECO:0007669"/>
    <property type="project" value="TreeGrafter"/>
</dbReference>
<evidence type="ECO:0000256" key="4">
    <source>
        <dbReference type="ARBA" id="ARBA00022630"/>
    </source>
</evidence>
<dbReference type="InterPro" id="IPR002081">
    <property type="entry name" value="Cryptochrome/DNA_photolyase_1"/>
</dbReference>
<accession>A0A2T4Q283</accession>
<dbReference type="PRINTS" id="PR00147">
    <property type="entry name" value="DNAPHOTLYASE"/>
</dbReference>
<comment type="cofactor">
    <cofactor evidence="1">
        <name>(6R)-5,10-methylene-5,6,7,8-tetrahydrofolate</name>
        <dbReference type="ChEBI" id="CHEBI:15636"/>
    </cofactor>
</comment>
<dbReference type="EMBL" id="PZEV01000007">
    <property type="protein sequence ID" value="PTI51907.1"/>
    <property type="molecule type" value="Genomic_DNA"/>
</dbReference>
<dbReference type="Gene3D" id="3.40.50.620">
    <property type="entry name" value="HUPs"/>
    <property type="match status" value="1"/>
</dbReference>
<dbReference type="InterPro" id="IPR014729">
    <property type="entry name" value="Rossmann-like_a/b/a_fold"/>
</dbReference>
<protein>
    <recommendedName>
        <fullName evidence="3">Deoxyribodipyrimidine photo-lyase</fullName>
        <ecNumber evidence="2">4.1.99.3</ecNumber>
    </recommendedName>
</protein>
<organism evidence="12 13">
    <name type="scientific">Staphylococcus warneri</name>
    <dbReference type="NCBI Taxonomy" id="1292"/>
    <lineage>
        <taxon>Bacteria</taxon>
        <taxon>Bacillati</taxon>
        <taxon>Bacillota</taxon>
        <taxon>Bacilli</taxon>
        <taxon>Bacillales</taxon>
        <taxon>Staphylococcaceae</taxon>
        <taxon>Staphylococcus</taxon>
    </lineage>
</organism>
<keyword evidence="4 8" id="KW-0285">Flavoprotein</keyword>
<evidence type="ECO:0000256" key="8">
    <source>
        <dbReference type="PIRSR" id="PIRSR602081-1"/>
    </source>
</evidence>
<dbReference type="Proteomes" id="UP000240717">
    <property type="component" value="Unassembled WGS sequence"/>
</dbReference>
<evidence type="ECO:0000256" key="3">
    <source>
        <dbReference type="ARBA" id="ARBA00014046"/>
    </source>
</evidence>
<sequence length="456" mass="54162">MKVGVILNRVFRIHHNPLLAYICNQLDTTDTCVLIIPKEKFGDEAQLKASFYHGTLNAFINTLNHYQIQTNVIDYDYLIEFCINQQLDKVVMASDIMSYHHESYDYPHQKQRFHDAGIHVDALRVQHYFSPRKTFNNQGEPYKVFTSFYKKWRPYVMQRHRAHYELSDISRIVEPAYAPTQINDSHSGLTEKEVQQQWQSFLNNDIQNYESNRAYLPEVLTSQLSIALAYGLIDILQVFNDLLQGYESDESNYEAFIRELIFREFYYVLMTQYPETAHQSFKEKYRNIDWVNDKQQFNKWKNGETGYPIVDAAMQELNQTGYMHNRMRMVTSQFLTKDLLIDWRWGETYFKDKLIDYDNASNVHGWQWSASTGTDAVPYFRMFNPIKQSERFDQNALYIKQWLPTFNNVDSHLLHDTKKHMQLLKQQGIELGIDYPEPMVNHSDSRQRVMSLFKSL</sequence>
<dbReference type="GO" id="GO:0003677">
    <property type="term" value="F:DNA binding"/>
    <property type="evidence" value="ECO:0007669"/>
    <property type="project" value="TreeGrafter"/>
</dbReference>
<comment type="cofactor">
    <cofactor evidence="8">
        <name>FAD</name>
        <dbReference type="ChEBI" id="CHEBI:57692"/>
    </cofactor>
    <text evidence="8">Binds 1 FAD per subunit.</text>
</comment>
<evidence type="ECO:0000256" key="10">
    <source>
        <dbReference type="RuleBase" id="RU004182"/>
    </source>
</evidence>
<dbReference type="InterPro" id="IPR006050">
    <property type="entry name" value="DNA_photolyase_N"/>
</dbReference>
<dbReference type="PROSITE" id="PS51645">
    <property type="entry name" value="PHR_CRY_ALPHA_BETA"/>
    <property type="match status" value="1"/>
</dbReference>
<evidence type="ECO:0000256" key="7">
    <source>
        <dbReference type="ARBA" id="ARBA00033999"/>
    </source>
</evidence>
<dbReference type="InterPro" id="IPR036155">
    <property type="entry name" value="Crypto/Photolyase_N_sf"/>
</dbReference>
<dbReference type="SUPFAM" id="SSF52425">
    <property type="entry name" value="Cryptochrome/photolyase, N-terminal domain"/>
    <property type="match status" value="1"/>
</dbReference>
<feature type="binding site" evidence="8">
    <location>
        <begin position="356"/>
        <end position="358"/>
    </location>
    <ligand>
        <name>FAD</name>
        <dbReference type="ChEBI" id="CHEBI:57692"/>
    </ligand>
</feature>
<evidence type="ECO:0000256" key="6">
    <source>
        <dbReference type="ARBA" id="ARBA00022991"/>
    </source>
</evidence>
<dbReference type="GO" id="GO:0000719">
    <property type="term" value="P:photoreactive repair"/>
    <property type="evidence" value="ECO:0007669"/>
    <property type="project" value="UniProtKB-ARBA"/>
</dbReference>
<evidence type="ECO:0000259" key="11">
    <source>
        <dbReference type="PROSITE" id="PS51645"/>
    </source>
</evidence>
<keyword evidence="12" id="KW-0456">Lyase</keyword>
<dbReference type="FunFam" id="1.10.579.10:FF:000003">
    <property type="entry name" value="Deoxyribodipyrimidine photo-lyase"/>
    <property type="match status" value="1"/>
</dbReference>
<dbReference type="Pfam" id="PF00875">
    <property type="entry name" value="DNA_photolyase"/>
    <property type="match status" value="1"/>
</dbReference>
<dbReference type="EC" id="4.1.99.3" evidence="2"/>
<feature type="site" description="Electron transfer via tryptophanyl radical" evidence="9">
    <location>
        <position position="290"/>
    </location>
</feature>
<dbReference type="PROSITE" id="PS00691">
    <property type="entry name" value="DNA_PHOTOLYASES_1_2"/>
    <property type="match status" value="1"/>
</dbReference>
<proteinExistence type="inferred from homology"/>
<dbReference type="RefSeq" id="WP_107532191.1">
    <property type="nucleotide sequence ID" value="NZ_PZEV01000007.1"/>
</dbReference>
<dbReference type="PANTHER" id="PTHR11455">
    <property type="entry name" value="CRYPTOCHROME"/>
    <property type="match status" value="1"/>
</dbReference>
<feature type="binding site" evidence="8">
    <location>
        <position position="256"/>
    </location>
    <ligand>
        <name>FAD</name>
        <dbReference type="ChEBI" id="CHEBI:57692"/>
    </ligand>
</feature>
<feature type="domain" description="Photolyase/cryptochrome alpha/beta" evidence="11">
    <location>
        <begin position="1"/>
        <end position="128"/>
    </location>
</feature>
<dbReference type="Gene3D" id="1.25.40.80">
    <property type="match status" value="1"/>
</dbReference>
<evidence type="ECO:0000256" key="1">
    <source>
        <dbReference type="ARBA" id="ARBA00001932"/>
    </source>
</evidence>
<dbReference type="SUPFAM" id="SSF48173">
    <property type="entry name" value="Cryptochrome/photolyase FAD-binding domain"/>
    <property type="match status" value="1"/>
</dbReference>
<dbReference type="InterPro" id="IPR036134">
    <property type="entry name" value="Crypto/Photolyase_FAD-like_sf"/>
</dbReference>
<feature type="binding site" evidence="8">
    <location>
        <begin position="221"/>
        <end position="225"/>
    </location>
    <ligand>
        <name>FAD</name>
        <dbReference type="ChEBI" id="CHEBI:57692"/>
    </ligand>
</feature>
<keyword evidence="6 10" id="KW-0157">Chromophore</keyword>
<dbReference type="STRING" id="1194526.A284_09845"/>
<evidence type="ECO:0000256" key="9">
    <source>
        <dbReference type="PIRSR" id="PIRSR602081-2"/>
    </source>
</evidence>
<dbReference type="InterPro" id="IPR005101">
    <property type="entry name" value="Cryptochr/Photolyase_FAD-bd"/>
</dbReference>
<comment type="catalytic activity">
    <reaction evidence="7">
        <text>cyclobutadipyrimidine (in DNA) = 2 pyrimidine residues (in DNA).</text>
        <dbReference type="EC" id="4.1.99.3"/>
    </reaction>
</comment>
<dbReference type="GO" id="GO:0003904">
    <property type="term" value="F:deoxyribodipyrimidine photo-lyase activity"/>
    <property type="evidence" value="ECO:0007669"/>
    <property type="project" value="UniProtKB-EC"/>
</dbReference>
<comment type="caution">
    <text evidence="12">The sequence shown here is derived from an EMBL/GenBank/DDBJ whole genome shotgun (WGS) entry which is preliminary data.</text>
</comment>
<dbReference type="Gene3D" id="1.10.579.10">
    <property type="entry name" value="DNA Cyclobutane Dipyrimidine Photolyase, subunit A, domain 3"/>
    <property type="match status" value="1"/>
</dbReference>
<dbReference type="AlphaFoldDB" id="A0A2T4Q283"/>
<name>A0A2T4Q283_STAWA</name>
<reference evidence="12 13" key="1">
    <citation type="journal article" date="2016" name="Front. Microbiol.">
        <title>Comprehensive Phylogenetic Analysis of Bovine Non-aureus Staphylococci Species Based on Whole-Genome Sequencing.</title>
        <authorList>
            <person name="Naushad S."/>
            <person name="Barkema H.W."/>
            <person name="Luby C."/>
            <person name="Condas L.A."/>
            <person name="Nobrega D.B."/>
            <person name="Carson D.A."/>
            <person name="De Buck J."/>
        </authorList>
    </citation>
    <scope>NUCLEOTIDE SEQUENCE [LARGE SCALE GENOMIC DNA]</scope>
    <source>
        <strain evidence="12 13">SNUC 2993</strain>
    </source>
</reference>